<evidence type="ECO:0000256" key="2">
    <source>
        <dbReference type="ARBA" id="ARBA00022801"/>
    </source>
</evidence>
<dbReference type="OrthoDB" id="9759709at2"/>
<dbReference type="Gene3D" id="2.115.10.20">
    <property type="entry name" value="Glycosyl hydrolase domain, family 43"/>
    <property type="match status" value="1"/>
</dbReference>
<dbReference type="RefSeq" id="WP_107821906.1">
    <property type="nucleotide sequence ID" value="NZ_OY782574.1"/>
</dbReference>
<keyword evidence="2 4" id="KW-0378">Hydrolase</keyword>
<feature type="chain" id="PRO_5015486707" evidence="5">
    <location>
        <begin position="21"/>
        <end position="487"/>
    </location>
</feature>
<evidence type="ECO:0000256" key="4">
    <source>
        <dbReference type="RuleBase" id="RU362110"/>
    </source>
</evidence>
<dbReference type="Pfam" id="PF00251">
    <property type="entry name" value="Glyco_hydro_32N"/>
    <property type="match status" value="1"/>
</dbReference>
<evidence type="ECO:0000256" key="3">
    <source>
        <dbReference type="ARBA" id="ARBA00023295"/>
    </source>
</evidence>
<feature type="domain" description="Glycosyl hydrolase family 32 N-terminal" evidence="6">
    <location>
        <begin position="36"/>
        <end position="334"/>
    </location>
</feature>
<evidence type="ECO:0000313" key="8">
    <source>
        <dbReference type="EMBL" id="PTN08987.1"/>
    </source>
</evidence>
<keyword evidence="9" id="KW-1185">Reference proteome</keyword>
<organism evidence="8 9">
    <name type="scientific">Mangrovibacterium marinum</name>
    <dbReference type="NCBI Taxonomy" id="1639118"/>
    <lineage>
        <taxon>Bacteria</taxon>
        <taxon>Pseudomonadati</taxon>
        <taxon>Bacteroidota</taxon>
        <taxon>Bacteroidia</taxon>
        <taxon>Marinilabiliales</taxon>
        <taxon>Prolixibacteraceae</taxon>
        <taxon>Mangrovibacterium</taxon>
    </lineage>
</organism>
<dbReference type="InterPro" id="IPR023296">
    <property type="entry name" value="Glyco_hydro_beta-prop_sf"/>
</dbReference>
<dbReference type="GO" id="GO:0005737">
    <property type="term" value="C:cytoplasm"/>
    <property type="evidence" value="ECO:0007669"/>
    <property type="project" value="TreeGrafter"/>
</dbReference>
<dbReference type="InterPro" id="IPR001362">
    <property type="entry name" value="Glyco_hydro_32"/>
</dbReference>
<comment type="caution">
    <text evidence="8">The sequence shown here is derived from an EMBL/GenBank/DDBJ whole genome shotgun (WGS) entry which is preliminary data.</text>
</comment>
<sequence>MIKTITTIVLCCFLAGFVFGQDEETNFSQVYRPQYHFTSPQNWIGSPSGVIYSEKDSLYHLFYEQSTVDVTPVYLNMGHAVSPDLVHWNCLPVALEPDDNTRDLYKCTIRAGSVLVDHQNRLGKQLGDQPSWLMFYTSVECGIRLAYSTDAGKNWVKYGGNPLIPFKADENARSPKVFWYDAGQCYVMVLARNPESSDIPEGISFYTSGNLIDWTYQSHYIGPKGSPDMFQLPVNNHLDETYWVVTDSLGSYMVGQFDGKRFKPETELLSGVSGTFRGAKTFAVADEKGTSRVLQLASIGDAQQPDMPFAGQLSIPVELKLRTYPEGIRLVKQPIEALEQLQRKVISITDKNIIPGLNKNPIKRIKGDCFRLKGTFGLKSVSSFGFVIRVGKTGEGTEIRYDATRQQLFCLGATASLPPEDGKIKLDIWVDRSSVEIFANDGKVVMSSVFTPVIDAEDCVLYNTGGELYIENLEIYPLESVYGEGKK</sequence>
<dbReference type="AlphaFoldDB" id="A0A2T5C2R9"/>
<dbReference type="SUPFAM" id="SSF49899">
    <property type="entry name" value="Concanavalin A-like lectins/glucanases"/>
    <property type="match status" value="1"/>
</dbReference>
<dbReference type="Proteomes" id="UP000243525">
    <property type="component" value="Unassembled WGS sequence"/>
</dbReference>
<dbReference type="GO" id="GO:0004575">
    <property type="term" value="F:sucrose alpha-glucosidase activity"/>
    <property type="evidence" value="ECO:0007669"/>
    <property type="project" value="TreeGrafter"/>
</dbReference>
<dbReference type="GO" id="GO:0005987">
    <property type="term" value="P:sucrose catabolic process"/>
    <property type="evidence" value="ECO:0007669"/>
    <property type="project" value="TreeGrafter"/>
</dbReference>
<dbReference type="PANTHER" id="PTHR42800:SF1">
    <property type="entry name" value="EXOINULINASE INUD (AFU_ORTHOLOGUE AFUA_5G00480)"/>
    <property type="match status" value="1"/>
</dbReference>
<evidence type="ECO:0000259" key="6">
    <source>
        <dbReference type="Pfam" id="PF00251"/>
    </source>
</evidence>
<comment type="similarity">
    <text evidence="1 4">Belongs to the glycosyl hydrolase 32 family.</text>
</comment>
<evidence type="ECO:0000256" key="1">
    <source>
        <dbReference type="ARBA" id="ARBA00009902"/>
    </source>
</evidence>
<feature type="domain" description="Glycosyl hydrolase family 32 C-terminal" evidence="7">
    <location>
        <begin position="339"/>
        <end position="476"/>
    </location>
</feature>
<evidence type="ECO:0000256" key="5">
    <source>
        <dbReference type="SAM" id="SignalP"/>
    </source>
</evidence>
<feature type="signal peptide" evidence="5">
    <location>
        <begin position="1"/>
        <end position="20"/>
    </location>
</feature>
<dbReference type="SUPFAM" id="SSF75005">
    <property type="entry name" value="Arabinanase/levansucrase/invertase"/>
    <property type="match status" value="1"/>
</dbReference>
<dbReference type="InterPro" id="IPR013320">
    <property type="entry name" value="ConA-like_dom_sf"/>
</dbReference>
<evidence type="ECO:0000259" key="7">
    <source>
        <dbReference type="Pfam" id="PF08244"/>
    </source>
</evidence>
<dbReference type="CDD" id="cd18622">
    <property type="entry name" value="GH32_Inu-like"/>
    <property type="match status" value="1"/>
</dbReference>
<dbReference type="InterPro" id="IPR013148">
    <property type="entry name" value="Glyco_hydro_32_N"/>
</dbReference>
<dbReference type="InterPro" id="IPR013189">
    <property type="entry name" value="Glyco_hydro_32_C"/>
</dbReference>
<keyword evidence="3 4" id="KW-0326">Glycosidase</keyword>
<dbReference type="Gene3D" id="2.60.120.560">
    <property type="entry name" value="Exo-inulinase, domain 1"/>
    <property type="match status" value="1"/>
</dbReference>
<accession>A0A2T5C2R9</accession>
<protein>
    <submittedName>
        <fullName evidence="8">Fructan beta-fructosidase</fullName>
    </submittedName>
</protein>
<reference evidence="8 9" key="1">
    <citation type="submission" date="2018-04" db="EMBL/GenBank/DDBJ databases">
        <title>Genomic Encyclopedia of Archaeal and Bacterial Type Strains, Phase II (KMG-II): from individual species to whole genera.</title>
        <authorList>
            <person name="Goeker M."/>
        </authorList>
    </citation>
    <scope>NUCLEOTIDE SEQUENCE [LARGE SCALE GENOMIC DNA]</scope>
    <source>
        <strain evidence="8 9">DSM 28823</strain>
    </source>
</reference>
<dbReference type="EMBL" id="QAAD01000006">
    <property type="protein sequence ID" value="PTN08987.1"/>
    <property type="molecule type" value="Genomic_DNA"/>
</dbReference>
<name>A0A2T5C2R9_9BACT</name>
<dbReference type="Pfam" id="PF08244">
    <property type="entry name" value="Glyco_hydro_32C"/>
    <property type="match status" value="1"/>
</dbReference>
<proteinExistence type="inferred from homology"/>
<dbReference type="SMART" id="SM00640">
    <property type="entry name" value="Glyco_32"/>
    <property type="match status" value="1"/>
</dbReference>
<gene>
    <name evidence="8" type="ORF">C8N47_10685</name>
</gene>
<evidence type="ECO:0000313" key="9">
    <source>
        <dbReference type="Proteomes" id="UP000243525"/>
    </source>
</evidence>
<keyword evidence="5" id="KW-0732">Signal</keyword>
<dbReference type="PANTHER" id="PTHR42800">
    <property type="entry name" value="EXOINULINASE INUD (AFU_ORTHOLOGUE AFUA_5G00480)"/>
    <property type="match status" value="1"/>
</dbReference>